<sequence length="97" mass="10146">MGQSAGSPRRASPSSAFAAHPPSPVPVAIPVPHTWQAGQPRAKSQVLSATSGNNQPEYFGQGMHFALFVLIPLPLPAFISCPRMAHAHTSPAAALRI</sequence>
<reference evidence="2" key="1">
    <citation type="submission" date="2020-05" db="EMBL/GenBank/DDBJ databases">
        <title>Mycena genomes resolve the evolution of fungal bioluminescence.</title>
        <authorList>
            <person name="Tsai I.J."/>
        </authorList>
    </citation>
    <scope>NUCLEOTIDE SEQUENCE</scope>
    <source>
        <strain evidence="2">CCC161011</strain>
    </source>
</reference>
<dbReference type="EMBL" id="JACAZI010000001">
    <property type="protein sequence ID" value="KAF7371695.1"/>
    <property type="molecule type" value="Genomic_DNA"/>
</dbReference>
<proteinExistence type="predicted"/>
<accession>A0A8H7DER6</accession>
<dbReference type="Proteomes" id="UP000620124">
    <property type="component" value="Unassembled WGS sequence"/>
</dbReference>
<feature type="compositionally biased region" description="Low complexity" evidence="1">
    <location>
        <begin position="1"/>
        <end position="20"/>
    </location>
</feature>
<evidence type="ECO:0000313" key="3">
    <source>
        <dbReference type="Proteomes" id="UP000620124"/>
    </source>
</evidence>
<evidence type="ECO:0000256" key="1">
    <source>
        <dbReference type="SAM" id="MobiDB-lite"/>
    </source>
</evidence>
<evidence type="ECO:0000313" key="2">
    <source>
        <dbReference type="EMBL" id="KAF7371695.1"/>
    </source>
</evidence>
<organism evidence="2 3">
    <name type="scientific">Mycena venus</name>
    <dbReference type="NCBI Taxonomy" id="2733690"/>
    <lineage>
        <taxon>Eukaryota</taxon>
        <taxon>Fungi</taxon>
        <taxon>Dikarya</taxon>
        <taxon>Basidiomycota</taxon>
        <taxon>Agaricomycotina</taxon>
        <taxon>Agaricomycetes</taxon>
        <taxon>Agaricomycetidae</taxon>
        <taxon>Agaricales</taxon>
        <taxon>Marasmiineae</taxon>
        <taxon>Mycenaceae</taxon>
        <taxon>Mycena</taxon>
    </lineage>
</organism>
<gene>
    <name evidence="2" type="ORF">MVEN_00025800</name>
</gene>
<keyword evidence="3" id="KW-1185">Reference proteome</keyword>
<name>A0A8H7DER6_9AGAR</name>
<feature type="region of interest" description="Disordered" evidence="1">
    <location>
        <begin position="1"/>
        <end position="31"/>
    </location>
</feature>
<dbReference type="AlphaFoldDB" id="A0A8H7DER6"/>
<protein>
    <submittedName>
        <fullName evidence="2">Uncharacterized protein</fullName>
    </submittedName>
</protein>
<comment type="caution">
    <text evidence="2">The sequence shown here is derived from an EMBL/GenBank/DDBJ whole genome shotgun (WGS) entry which is preliminary data.</text>
</comment>